<proteinExistence type="predicted"/>
<accession>A0A914NC86</accession>
<dbReference type="GO" id="GO:0005829">
    <property type="term" value="C:cytosol"/>
    <property type="evidence" value="ECO:0007669"/>
    <property type="project" value="TreeGrafter"/>
</dbReference>
<feature type="compositionally biased region" description="Basic and acidic residues" evidence="1">
    <location>
        <begin position="170"/>
        <end position="307"/>
    </location>
</feature>
<organism evidence="2 3">
    <name type="scientific">Meloidogyne incognita</name>
    <name type="common">Southern root-knot nematode worm</name>
    <name type="synonym">Oxyuris incognita</name>
    <dbReference type="NCBI Taxonomy" id="6306"/>
    <lineage>
        <taxon>Eukaryota</taxon>
        <taxon>Metazoa</taxon>
        <taxon>Ecdysozoa</taxon>
        <taxon>Nematoda</taxon>
        <taxon>Chromadorea</taxon>
        <taxon>Rhabditida</taxon>
        <taxon>Tylenchina</taxon>
        <taxon>Tylenchomorpha</taxon>
        <taxon>Tylenchoidea</taxon>
        <taxon>Meloidogynidae</taxon>
        <taxon>Meloidogyninae</taxon>
        <taxon>Meloidogyne</taxon>
        <taxon>Meloidogyne incognita group</taxon>
    </lineage>
</organism>
<dbReference type="WBParaSite" id="Minc3s05283g37931">
    <property type="protein sequence ID" value="Minc3s05283g37931"/>
    <property type="gene ID" value="Minc3s05283g37931"/>
</dbReference>
<dbReference type="Proteomes" id="UP000887563">
    <property type="component" value="Unplaced"/>
</dbReference>
<protein>
    <submittedName>
        <fullName evidence="3">Uncharacterized protein</fullName>
    </submittedName>
</protein>
<evidence type="ECO:0000256" key="1">
    <source>
        <dbReference type="SAM" id="MobiDB-lite"/>
    </source>
</evidence>
<feature type="compositionally biased region" description="Basic and acidic residues" evidence="1">
    <location>
        <begin position="351"/>
        <end position="386"/>
    </location>
</feature>
<feature type="region of interest" description="Disordered" evidence="1">
    <location>
        <begin position="130"/>
        <end position="394"/>
    </location>
</feature>
<reference evidence="3" key="1">
    <citation type="submission" date="2022-11" db="UniProtKB">
        <authorList>
            <consortium name="WormBaseParasite"/>
        </authorList>
    </citation>
    <scope>IDENTIFICATION</scope>
</reference>
<dbReference type="PANTHER" id="PTHR23409">
    <property type="entry name" value="RIBONUCLEOSIDE-DIPHOSPHATE REDUCTASE SMALL CHAIN"/>
    <property type="match status" value="1"/>
</dbReference>
<evidence type="ECO:0000313" key="2">
    <source>
        <dbReference type="Proteomes" id="UP000887563"/>
    </source>
</evidence>
<keyword evidence="2" id="KW-1185">Reference proteome</keyword>
<dbReference type="GO" id="GO:0009263">
    <property type="term" value="P:deoxyribonucleotide biosynthetic process"/>
    <property type="evidence" value="ECO:0007669"/>
    <property type="project" value="InterPro"/>
</dbReference>
<sequence length="1178" mass="134186">MSNSFYVCLLSNVPDYPDNQPNKFRVHLPKPLYFSGDWVCGVHSISYPYSWSSTIGTLDEQWIDINFTDNNKKGQTIRIPIPKGSHNTPEEILQFLISTLRYQSSALDNTTLEESSEGFFDKPTIINRRNKRQHEELQDLTPYNENEEENESLRSLSPYQEDVEETSPPQKDKINLTKQPEKEKVEEQKKVNEKKKEEDQKKEEEKKKEQPREEPKKEVDQKKLEEKVEEKKKDDKVGKEQPKLEKKKEDFKEKVPEKKKEDEQPREEPKKGEERKKEEEKSKVEEKKKDKEQPVEEQKKELPKEKVLSVLGVGKKEEEKPRDSSVLSAIGLGEKEEKPKDTPVLSAIGLGKKEEKKEVLRELSPYKEEEPLPPPPKEERKEDNSTKDNSTQTPSVLSALGLERKESWTQTPSPLLETIGLKPKEGKKDVFDILLGKGKTPYTSTLLKQIIDSISINYLADFKRFKLSFTHSSIKYVSFSPQLGYVLGFANSQHVQNNEIAKYAYDLRGGFSSFAIYAKGLTENMIVGNSLSSLLRIVSVSGAIPGEYHEKIYDSPIYVRVLPREVNEIEVELRTMDNGRLVPFAYGTIKMVHVQFDTNSVGYNFVLDQCGSGAENYYFKGASPYQRGYGQRGAGVGDVMRGLWRFFLPILRKVGSTLSSEALNTGQRVLEGVNQGQPIKEAFISEGKRGIDTILEKGGLPKQFGTGRKSIKRTKFPSHQTFIGKKKKTCRRFWILLKMSFKKIDRDSLDTITNAVEIFQVPPTNVTISSSKTFEILPSNPLTDTPFHFKIHSSENFIDLSKCYLFTEFRIRKENANGQPVNITLDENVAPIQMIGNTFINNMRISINGREIFNSNSLYAYKTYFSHELSYSLGAKSSHLNSAGYYYDSGVSQESGASFNSRKNLFVNSRTAQFISKLDADLFNQPQYLVNHCEVDIEILPNEPKFILIAPLPVGAQPTRYIFEVISCKLYVKKLDLMDGLALDIARRLDVKPARYAIRKTMMKPLFISQGRYEFHANLFMDQIPRRITLGLVANSDYVGTQERSPFNFQPFRVREISIIANGRSFPQSPYDFDYGSNRYVRAFHDMNDAIGFSGTPDNNGITYQQYGRTHCIYVFNLTNSGEDNGGTFDLIKNGSTAVNIKFSQAVPEGGVMLIVMGETDALIMLDKNRSITSDTTI</sequence>
<dbReference type="PANTHER" id="PTHR23409:SF21">
    <property type="entry name" value="CAPSID PROTEIN"/>
    <property type="match status" value="1"/>
</dbReference>
<dbReference type="InterPro" id="IPR000358">
    <property type="entry name" value="RNR_small_fam"/>
</dbReference>
<feature type="compositionally biased region" description="Basic and acidic residues" evidence="1">
    <location>
        <begin position="314"/>
        <end position="323"/>
    </location>
</feature>
<evidence type="ECO:0000313" key="3">
    <source>
        <dbReference type="WBParaSite" id="Minc3s05283g37931"/>
    </source>
</evidence>
<dbReference type="AlphaFoldDB" id="A0A914NC86"/>
<name>A0A914NC86_MELIC</name>
<dbReference type="GO" id="GO:0004748">
    <property type="term" value="F:ribonucleoside-diphosphate reductase activity, thioredoxin disulfide as acceptor"/>
    <property type="evidence" value="ECO:0007669"/>
    <property type="project" value="TreeGrafter"/>
</dbReference>